<evidence type="ECO:0000313" key="3">
    <source>
        <dbReference type="Proteomes" id="UP000667802"/>
    </source>
</evidence>
<keyword evidence="3" id="KW-1185">Reference proteome</keyword>
<protein>
    <submittedName>
        <fullName evidence="2">Pentapeptide repeat-containing protein</fullName>
    </submittedName>
</protein>
<keyword evidence="1" id="KW-0472">Membrane</keyword>
<feature type="transmembrane region" description="Helical" evidence="1">
    <location>
        <begin position="91"/>
        <end position="110"/>
    </location>
</feature>
<evidence type="ECO:0000256" key="1">
    <source>
        <dbReference type="SAM" id="Phobius"/>
    </source>
</evidence>
<sequence>MTNLNYSNQILHDRSFKGQDLSGADFSGSDLRGCNFTGATLIGANFQQVKTGQSQHQVRMLVASTIVSPVVLCGCGAIFVYLLSLLKSNRAINFLIGALPILAFLAEIFLRDSITFHFPQATSYAGIGSIAVLFAIMVTLTVGLVFIGNSSFGDGSIAQGFFLLIMTVVGAIVTYRIFQWLIQSIQSHPGTSFRKANLTDADFSYSELENTDFSLAVLTGVCIFKWVIKPYTEFTNVYCKYLYLEPEQQNRQPANRNFHADELEPILTQFRK</sequence>
<reference evidence="3" key="1">
    <citation type="journal article" date="2021" name="Science">
        <title>Hunting the eagle killer: A cyanobacterial neurotoxin causes vacuolar myelinopathy.</title>
        <authorList>
            <person name="Breinlinger S."/>
            <person name="Phillips T.J."/>
            <person name="Haram B.N."/>
            <person name="Mares J."/>
            <person name="Martinez Yerena J.A."/>
            <person name="Hrouzek P."/>
            <person name="Sobotka R."/>
            <person name="Henderson W.M."/>
            <person name="Schmieder P."/>
            <person name="Williams S.M."/>
            <person name="Lauderdale J.D."/>
            <person name="Wilde H.D."/>
            <person name="Gerrin W."/>
            <person name="Kust A."/>
            <person name="Washington J.W."/>
            <person name="Wagner C."/>
            <person name="Geier B."/>
            <person name="Liebeke M."/>
            <person name="Enke H."/>
            <person name="Niedermeyer T.H.J."/>
            <person name="Wilde S.B."/>
        </authorList>
    </citation>
    <scope>NUCLEOTIDE SEQUENCE [LARGE SCALE GENOMIC DNA]</scope>
    <source>
        <strain evidence="3">Thurmond2011</strain>
    </source>
</reference>
<dbReference type="InterPro" id="IPR051082">
    <property type="entry name" value="Pentapeptide-BTB/POZ_domain"/>
</dbReference>
<feature type="transmembrane region" description="Helical" evidence="1">
    <location>
        <begin position="60"/>
        <end position="85"/>
    </location>
</feature>
<dbReference type="Gene3D" id="2.160.20.80">
    <property type="entry name" value="E3 ubiquitin-protein ligase SopA"/>
    <property type="match status" value="2"/>
</dbReference>
<dbReference type="RefSeq" id="WP_208341287.1">
    <property type="nucleotide sequence ID" value="NZ_CAWQFN010000855.1"/>
</dbReference>
<comment type="caution">
    <text evidence="2">The sequence shown here is derived from an EMBL/GenBank/DDBJ whole genome shotgun (WGS) entry which is preliminary data.</text>
</comment>
<dbReference type="AlphaFoldDB" id="A0AAP5IDQ3"/>
<feature type="transmembrane region" description="Helical" evidence="1">
    <location>
        <begin position="122"/>
        <end position="147"/>
    </location>
</feature>
<dbReference type="SUPFAM" id="SSF141571">
    <property type="entry name" value="Pentapeptide repeat-like"/>
    <property type="match status" value="1"/>
</dbReference>
<evidence type="ECO:0000313" key="2">
    <source>
        <dbReference type="EMBL" id="MDR9899384.1"/>
    </source>
</evidence>
<proteinExistence type="predicted"/>
<dbReference type="PANTHER" id="PTHR14136:SF17">
    <property type="entry name" value="BTB_POZ DOMAIN-CONTAINING PROTEIN KCTD9"/>
    <property type="match status" value="1"/>
</dbReference>
<feature type="transmembrane region" description="Helical" evidence="1">
    <location>
        <begin position="159"/>
        <end position="178"/>
    </location>
</feature>
<keyword evidence="1" id="KW-0812">Transmembrane</keyword>
<name>A0AAP5IDQ3_9CYAN</name>
<dbReference type="Pfam" id="PF00805">
    <property type="entry name" value="Pentapeptide"/>
    <property type="match status" value="2"/>
</dbReference>
<gene>
    <name evidence="2" type="ORF">G7B40_033205</name>
</gene>
<dbReference type="InterPro" id="IPR001646">
    <property type="entry name" value="5peptide_repeat"/>
</dbReference>
<dbReference type="EMBL" id="JAALHA020000024">
    <property type="protein sequence ID" value="MDR9899384.1"/>
    <property type="molecule type" value="Genomic_DNA"/>
</dbReference>
<dbReference type="Proteomes" id="UP000667802">
    <property type="component" value="Unassembled WGS sequence"/>
</dbReference>
<organism evidence="2 3">
    <name type="scientific">Aetokthonos hydrillicola Thurmond2011</name>
    <dbReference type="NCBI Taxonomy" id="2712845"/>
    <lineage>
        <taxon>Bacteria</taxon>
        <taxon>Bacillati</taxon>
        <taxon>Cyanobacteriota</taxon>
        <taxon>Cyanophyceae</taxon>
        <taxon>Nostocales</taxon>
        <taxon>Hapalosiphonaceae</taxon>
        <taxon>Aetokthonos</taxon>
    </lineage>
</organism>
<dbReference type="PANTHER" id="PTHR14136">
    <property type="entry name" value="BTB_POZ DOMAIN-CONTAINING PROTEIN KCTD9"/>
    <property type="match status" value="1"/>
</dbReference>
<keyword evidence="1" id="KW-1133">Transmembrane helix</keyword>
<accession>A0AAP5IDQ3</accession>